<evidence type="ECO:0000313" key="2">
    <source>
        <dbReference type="Proteomes" id="UP001193389"/>
    </source>
</evidence>
<reference evidence="1" key="1">
    <citation type="journal article" date="2020" name="Int. J. Syst. Evol. Microbiol.">
        <title>Aquipluma nitroreducens gen. nov. sp. nov., a novel facultatively anaerobic bacterium isolated from a freshwater lake.</title>
        <authorList>
            <person name="Watanabe M."/>
            <person name="Kojima H."/>
            <person name="Fukui M."/>
        </authorList>
    </citation>
    <scope>NUCLEOTIDE SEQUENCE</scope>
    <source>
        <strain evidence="1">MeG22</strain>
    </source>
</reference>
<name>A0A5K7SEV2_9BACT</name>
<accession>A0A5K7SEV2</accession>
<dbReference type="EMBL" id="AP018694">
    <property type="protein sequence ID" value="BBE20009.1"/>
    <property type="molecule type" value="Genomic_DNA"/>
</dbReference>
<evidence type="ECO:0000313" key="1">
    <source>
        <dbReference type="EMBL" id="BBE20009.1"/>
    </source>
</evidence>
<dbReference type="Proteomes" id="UP001193389">
    <property type="component" value="Chromosome"/>
</dbReference>
<dbReference type="AlphaFoldDB" id="A0A5K7SEV2"/>
<proteinExistence type="predicted"/>
<gene>
    <name evidence="1" type="ORF">AQPE_4200</name>
</gene>
<protein>
    <submittedName>
        <fullName evidence="1">Uncharacterized protein</fullName>
    </submittedName>
</protein>
<sequence length="40" mass="4602">MILISNEVKNLKKMPDKNLSGIFFLSYSNDNAAYLHNRSD</sequence>
<organism evidence="1 2">
    <name type="scientific">Aquipluma nitroreducens</name>
    <dbReference type="NCBI Taxonomy" id="2010828"/>
    <lineage>
        <taxon>Bacteria</taxon>
        <taxon>Pseudomonadati</taxon>
        <taxon>Bacteroidota</taxon>
        <taxon>Bacteroidia</taxon>
        <taxon>Marinilabiliales</taxon>
        <taxon>Prolixibacteraceae</taxon>
        <taxon>Aquipluma</taxon>
    </lineage>
</organism>
<dbReference type="KEGG" id="anf:AQPE_4200"/>
<keyword evidence="2" id="KW-1185">Reference proteome</keyword>